<evidence type="ECO:0000313" key="4">
    <source>
        <dbReference type="Proteomes" id="UP000677054"/>
    </source>
</evidence>
<dbReference type="GO" id="GO:0003676">
    <property type="term" value="F:nucleic acid binding"/>
    <property type="evidence" value="ECO:0007669"/>
    <property type="project" value="InterPro"/>
</dbReference>
<dbReference type="SMART" id="SM00443">
    <property type="entry name" value="G_patch"/>
    <property type="match status" value="2"/>
</dbReference>
<accession>A0A7R8XEA6</accession>
<dbReference type="InterPro" id="IPR050656">
    <property type="entry name" value="PINX1"/>
</dbReference>
<dbReference type="OrthoDB" id="29523at2759"/>
<dbReference type="GO" id="GO:0005730">
    <property type="term" value="C:nucleolus"/>
    <property type="evidence" value="ECO:0007669"/>
    <property type="project" value="TreeGrafter"/>
</dbReference>
<reference evidence="3" key="1">
    <citation type="submission" date="2020-11" db="EMBL/GenBank/DDBJ databases">
        <authorList>
            <person name="Tran Van P."/>
        </authorList>
    </citation>
    <scope>NUCLEOTIDE SEQUENCE</scope>
</reference>
<evidence type="ECO:0000259" key="2">
    <source>
        <dbReference type="PROSITE" id="PS50174"/>
    </source>
</evidence>
<dbReference type="GO" id="GO:0010521">
    <property type="term" value="F:telomerase inhibitor activity"/>
    <property type="evidence" value="ECO:0007669"/>
    <property type="project" value="TreeGrafter"/>
</dbReference>
<dbReference type="InterPro" id="IPR000467">
    <property type="entry name" value="G_patch_dom"/>
</dbReference>
<sequence length="107" mass="12424">MAMLAEPRRRNKWSLNPRGKLWSQDDSKFGQKMLEKMGWKKGDGLGRKKQGEVNPLRIDFKDDNKDDSKFGQKMLEKMGWKKGDGLGRKKQGEVNPLRIDFKDDNKG</sequence>
<dbReference type="PANTHER" id="PTHR23149:SF27">
    <property type="entry name" value="PIN2_TERF1-INTERACTING TELOMERASE INHIBITOR 1"/>
    <property type="match status" value="1"/>
</dbReference>
<proteinExistence type="predicted"/>
<dbReference type="PROSITE" id="PS50174">
    <property type="entry name" value="G_PATCH"/>
    <property type="match status" value="2"/>
</dbReference>
<keyword evidence="4" id="KW-1185">Reference proteome</keyword>
<dbReference type="Pfam" id="PF01585">
    <property type="entry name" value="G-patch"/>
    <property type="match status" value="2"/>
</dbReference>
<feature type="domain" description="G-patch" evidence="2">
    <location>
        <begin position="26"/>
        <end position="72"/>
    </location>
</feature>
<dbReference type="PANTHER" id="PTHR23149">
    <property type="entry name" value="G PATCH DOMAIN CONTAINING PROTEIN"/>
    <property type="match status" value="1"/>
</dbReference>
<gene>
    <name evidence="3" type="ORF">DSTB1V02_LOCUS6013</name>
</gene>
<dbReference type="EMBL" id="CAJPEV010001055">
    <property type="protein sequence ID" value="CAG0890419.1"/>
    <property type="molecule type" value="Genomic_DNA"/>
</dbReference>
<protein>
    <recommendedName>
        <fullName evidence="2">G-patch domain-containing protein</fullName>
    </recommendedName>
</protein>
<evidence type="ECO:0000256" key="1">
    <source>
        <dbReference type="SAM" id="MobiDB-lite"/>
    </source>
</evidence>
<evidence type="ECO:0000313" key="3">
    <source>
        <dbReference type="EMBL" id="CAD7246156.1"/>
    </source>
</evidence>
<feature type="compositionally biased region" description="Basic and acidic residues" evidence="1">
    <location>
        <begin position="82"/>
        <end position="92"/>
    </location>
</feature>
<name>A0A7R8XEA6_9CRUS</name>
<organism evidence="3">
    <name type="scientific">Darwinula stevensoni</name>
    <dbReference type="NCBI Taxonomy" id="69355"/>
    <lineage>
        <taxon>Eukaryota</taxon>
        <taxon>Metazoa</taxon>
        <taxon>Ecdysozoa</taxon>
        <taxon>Arthropoda</taxon>
        <taxon>Crustacea</taxon>
        <taxon>Oligostraca</taxon>
        <taxon>Ostracoda</taxon>
        <taxon>Podocopa</taxon>
        <taxon>Podocopida</taxon>
        <taxon>Darwinulocopina</taxon>
        <taxon>Darwinuloidea</taxon>
        <taxon>Darwinulidae</taxon>
        <taxon>Darwinula</taxon>
    </lineage>
</organism>
<dbReference type="Proteomes" id="UP000677054">
    <property type="component" value="Unassembled WGS sequence"/>
</dbReference>
<feature type="region of interest" description="Disordered" evidence="1">
    <location>
        <begin position="82"/>
        <end position="107"/>
    </location>
</feature>
<feature type="domain" description="G-patch" evidence="2">
    <location>
        <begin position="67"/>
        <end position="107"/>
    </location>
</feature>
<dbReference type="EMBL" id="LR900572">
    <property type="protein sequence ID" value="CAD7246156.1"/>
    <property type="molecule type" value="Genomic_DNA"/>
</dbReference>
<dbReference type="AlphaFoldDB" id="A0A7R8XEA6"/>